<gene>
    <name evidence="2" type="ORF">E4P82_21035</name>
</gene>
<comment type="caution">
    <text evidence="2">The sequence shown here is derived from an EMBL/GenBank/DDBJ whole genome shotgun (WGS) entry which is preliminary data.</text>
</comment>
<reference evidence="2 3" key="1">
    <citation type="submission" date="2019-03" db="EMBL/GenBank/DDBJ databases">
        <title>Metabolic reconstructions from genomes of highly enriched 'Candidatus Accumulibacter' and 'Candidatus Competibacter' bioreactor populations.</title>
        <authorList>
            <person name="Annavajhala M.K."/>
            <person name="Welles L."/>
            <person name="Abbas B."/>
            <person name="Sorokin D."/>
            <person name="Park H."/>
            <person name="Van Loosdrecht M."/>
            <person name="Chandran K."/>
        </authorList>
    </citation>
    <scope>NUCLEOTIDE SEQUENCE [LARGE SCALE GENOMIC DNA]</scope>
    <source>
        <strain evidence="2 3">SBR_G</strain>
    </source>
</reference>
<accession>A0ABX1TPT6</accession>
<evidence type="ECO:0000313" key="3">
    <source>
        <dbReference type="Proteomes" id="UP000760480"/>
    </source>
</evidence>
<name>A0ABX1TPT6_9GAMM</name>
<keyword evidence="1" id="KW-0732">Signal</keyword>
<evidence type="ECO:0000256" key="1">
    <source>
        <dbReference type="SAM" id="SignalP"/>
    </source>
</evidence>
<organism evidence="2 3">
    <name type="scientific">Candidatus Competibacter phosphatis</name>
    <dbReference type="NCBI Taxonomy" id="221280"/>
    <lineage>
        <taxon>Bacteria</taxon>
        <taxon>Pseudomonadati</taxon>
        <taxon>Pseudomonadota</taxon>
        <taxon>Gammaproteobacteria</taxon>
        <taxon>Candidatus Competibacteraceae</taxon>
        <taxon>Candidatus Competibacter</taxon>
    </lineage>
</organism>
<proteinExistence type="predicted"/>
<protein>
    <submittedName>
        <fullName evidence="2">Uncharacterized protein</fullName>
    </submittedName>
</protein>
<dbReference type="EMBL" id="SPMZ01000113">
    <property type="protein sequence ID" value="NMQ21473.1"/>
    <property type="molecule type" value="Genomic_DNA"/>
</dbReference>
<dbReference type="RefSeq" id="WP_169250732.1">
    <property type="nucleotide sequence ID" value="NZ_SPMZ01000113.1"/>
</dbReference>
<feature type="signal peptide" evidence="1">
    <location>
        <begin position="1"/>
        <end position="24"/>
    </location>
</feature>
<dbReference type="Proteomes" id="UP000760480">
    <property type="component" value="Unassembled WGS sequence"/>
</dbReference>
<keyword evidence="3" id="KW-1185">Reference proteome</keyword>
<evidence type="ECO:0000313" key="2">
    <source>
        <dbReference type="EMBL" id="NMQ21473.1"/>
    </source>
</evidence>
<feature type="chain" id="PRO_5045106956" evidence="1">
    <location>
        <begin position="25"/>
        <end position="212"/>
    </location>
</feature>
<sequence>MNTTIKSAIAACGLLAAVSMPLTAGTDTSFFSGKESYGSIGGFTQDNVYLEVSAFKVTAMSRSNKTNSPGASIFGYFVDESGCSWNGSGSTDTIQFKATGSPNSIPKTVTASGSVSITWESYCSSLTTPPSPIPEDTVRFEMNLSALTDQGSSNWGTSHTEYADIRINSHFNQKQAPAAVNDSSFISSNFGSVIISSAYVGQSKWFDVEIAR</sequence>